<keyword evidence="6" id="KW-1185">Reference proteome</keyword>
<dbReference type="InterPro" id="IPR036188">
    <property type="entry name" value="FAD/NAD-bd_sf"/>
</dbReference>
<gene>
    <name evidence="5" type="ORF">Bca52824_062599</name>
</gene>
<dbReference type="OrthoDB" id="269227at2759"/>
<comment type="cofactor">
    <cofactor evidence="1">
        <name>FAD</name>
        <dbReference type="ChEBI" id="CHEBI:57692"/>
    </cofactor>
</comment>
<name>A0A8X7QIA2_BRACI</name>
<dbReference type="Proteomes" id="UP000886595">
    <property type="component" value="Unassembled WGS sequence"/>
</dbReference>
<proteinExistence type="predicted"/>
<dbReference type="PANTHER" id="PTHR45968">
    <property type="entry name" value="OSJNBA0019K04.7 PROTEIN"/>
    <property type="match status" value="1"/>
</dbReference>
<protein>
    <recommendedName>
        <fullName evidence="4">Glucose-methanol-choline oxidoreductase C-terminal domain-containing protein</fullName>
    </recommendedName>
</protein>
<feature type="domain" description="Glucose-methanol-choline oxidoreductase C-terminal" evidence="4">
    <location>
        <begin position="101"/>
        <end position="215"/>
    </location>
</feature>
<organism evidence="5 6">
    <name type="scientific">Brassica carinata</name>
    <name type="common">Ethiopian mustard</name>
    <name type="synonym">Abyssinian cabbage</name>
    <dbReference type="NCBI Taxonomy" id="52824"/>
    <lineage>
        <taxon>Eukaryota</taxon>
        <taxon>Viridiplantae</taxon>
        <taxon>Streptophyta</taxon>
        <taxon>Embryophyta</taxon>
        <taxon>Tracheophyta</taxon>
        <taxon>Spermatophyta</taxon>
        <taxon>Magnoliopsida</taxon>
        <taxon>eudicotyledons</taxon>
        <taxon>Gunneridae</taxon>
        <taxon>Pentapetalae</taxon>
        <taxon>rosids</taxon>
        <taxon>malvids</taxon>
        <taxon>Brassicales</taxon>
        <taxon>Brassicaceae</taxon>
        <taxon>Brassiceae</taxon>
        <taxon>Brassica</taxon>
    </lineage>
</organism>
<evidence type="ECO:0000256" key="1">
    <source>
        <dbReference type="ARBA" id="ARBA00001974"/>
    </source>
</evidence>
<dbReference type="AlphaFoldDB" id="A0A8X7QIA2"/>
<evidence type="ECO:0000256" key="2">
    <source>
        <dbReference type="ARBA" id="ARBA00022630"/>
    </source>
</evidence>
<keyword evidence="3" id="KW-0274">FAD</keyword>
<dbReference type="EMBL" id="JAAMPC010000013">
    <property type="protein sequence ID" value="KAG2268044.1"/>
    <property type="molecule type" value="Genomic_DNA"/>
</dbReference>
<evidence type="ECO:0000313" key="5">
    <source>
        <dbReference type="EMBL" id="KAG2268044.1"/>
    </source>
</evidence>
<dbReference type="SUPFAM" id="SSF51905">
    <property type="entry name" value="FAD/NAD(P)-binding domain"/>
    <property type="match status" value="1"/>
</dbReference>
<accession>A0A8X7QIA2</accession>
<dbReference type="Pfam" id="PF05199">
    <property type="entry name" value="GMC_oxred_C"/>
    <property type="match status" value="1"/>
</dbReference>
<evidence type="ECO:0000259" key="4">
    <source>
        <dbReference type="Pfam" id="PF05199"/>
    </source>
</evidence>
<dbReference type="InterPro" id="IPR007867">
    <property type="entry name" value="GMC_OxRtase_C"/>
</dbReference>
<evidence type="ECO:0000313" key="6">
    <source>
        <dbReference type="Proteomes" id="UP000886595"/>
    </source>
</evidence>
<dbReference type="SUPFAM" id="SSF54373">
    <property type="entry name" value="FAD-linked reductases, C-terminal domain"/>
    <property type="match status" value="1"/>
</dbReference>
<dbReference type="PANTHER" id="PTHR45968:SF12">
    <property type="entry name" value="GLUCOSE-METHANOL-CHOLINE OXIDOREDUCTASE N-TERMINAL DOMAIN-CONTAINING PROTEIN"/>
    <property type="match status" value="1"/>
</dbReference>
<comment type="caution">
    <text evidence="5">The sequence shown here is derived from an EMBL/GenBank/DDBJ whole genome shotgun (WGS) entry which is preliminary data.</text>
</comment>
<sequence length="228" mass="24789">MLSGVGPSAQLQAQNITVVMDQPHVGQGMHDNPMNAVFIPSPVPVEVSLIEVVGITSEGTYVEAAGESNSMKLSSAQPFKEASFRESNGPTIHGSYGAPNQNPNDNPVVTFNYFQHPDDLKRCVRGIQTIERVVQSKAFARPPRSGPGASLPPSAEEFCQHTVTTIWHYHGGCVVGRVVDGDYKVIGIYWLRVIDMSTVGYCPGTNPQATVMMLGRYMGVKITRETRQ</sequence>
<reference evidence="5 6" key="1">
    <citation type="submission" date="2020-02" db="EMBL/GenBank/DDBJ databases">
        <authorList>
            <person name="Ma Q."/>
            <person name="Huang Y."/>
            <person name="Song X."/>
            <person name="Pei D."/>
        </authorList>
    </citation>
    <scope>NUCLEOTIDE SEQUENCE [LARGE SCALE GENOMIC DNA]</scope>
    <source>
        <strain evidence="5">Sxm20200214</strain>
        <tissue evidence="5">Leaf</tissue>
    </source>
</reference>
<dbReference type="InterPro" id="IPR051871">
    <property type="entry name" value="GMC_Oxidoreductase-Related"/>
</dbReference>
<dbReference type="Gene3D" id="3.50.50.60">
    <property type="entry name" value="FAD/NAD(P)-binding domain"/>
    <property type="match status" value="1"/>
</dbReference>
<keyword evidence="2" id="KW-0285">Flavoprotein</keyword>
<evidence type="ECO:0000256" key="3">
    <source>
        <dbReference type="ARBA" id="ARBA00022827"/>
    </source>
</evidence>
<dbReference type="Gene3D" id="3.30.410.40">
    <property type="match status" value="1"/>
</dbReference>
<dbReference type="GO" id="GO:0016614">
    <property type="term" value="F:oxidoreductase activity, acting on CH-OH group of donors"/>
    <property type="evidence" value="ECO:0007669"/>
    <property type="project" value="InterPro"/>
</dbReference>